<organism evidence="1 2">
    <name type="scientific">Melissococcus plutonius</name>
    <dbReference type="NCBI Taxonomy" id="33970"/>
    <lineage>
        <taxon>Bacteria</taxon>
        <taxon>Bacillati</taxon>
        <taxon>Bacillota</taxon>
        <taxon>Bacilli</taxon>
        <taxon>Lactobacillales</taxon>
        <taxon>Enterococcaceae</taxon>
        <taxon>Melissococcus</taxon>
    </lineage>
</organism>
<reference evidence="1 2" key="1">
    <citation type="submission" date="2018-01" db="EMBL/GenBank/DDBJ databases">
        <title>Whole genome sequence of Melissococcus plutonius DAT561.</title>
        <authorList>
            <person name="Okumura K."/>
            <person name="Takamatsu D."/>
            <person name="Okura M."/>
        </authorList>
    </citation>
    <scope>NUCLEOTIDE SEQUENCE [LARGE SCALE GENOMIC DNA]</scope>
    <source>
        <strain evidence="1 2">DAT561</strain>
    </source>
</reference>
<dbReference type="EMBL" id="AP018492">
    <property type="protein sequence ID" value="BBC60514.1"/>
    <property type="molecule type" value="Genomic_DNA"/>
</dbReference>
<proteinExistence type="predicted"/>
<evidence type="ECO:0000313" key="2">
    <source>
        <dbReference type="Proteomes" id="UP000269226"/>
    </source>
</evidence>
<dbReference type="Proteomes" id="UP000269226">
    <property type="component" value="Chromosome"/>
</dbReference>
<dbReference type="AlphaFoldDB" id="A0A2Z5Y158"/>
<name>A0A2Z5Y158_9ENTE</name>
<dbReference type="GeneID" id="57042937"/>
<dbReference type="RefSeq" id="WP_015694583.1">
    <property type="nucleotide sequence ID" value="NZ_AP018492.1"/>
</dbReference>
<accession>A0A2Z5Y158</accession>
<sequence>MSWLADLYQTYENNLDQVGKPIRNNWGKEVILLPISHAYQNAQIEVIIKPTGEFYKAKVIPKEEAATMIPVTIESAGRTSKPMPHGLHDNLQYVAGDYIQYGGDAKKGESFQKYIANLERWCASDFSHPKVQAILTYLKRGTLITDLINYQDEESHQPILIEREGKLVAKWKKEFGEKPEIFSVLASDQFSSFVRFDIYDLNLDAVPVWKDLAISKAFIDYYTTQLSGGGLDYITGKQVPLTENHPSKIRYGGDMAKLISGNDTINFTFRGRFSEKNQVATIGYETSQKGHNALKWLISKQGKIIDGRVFLTWGEDSVDNLPAIDESSDAIFAEDKETDSITTIDKTSQDFSKSFIKALQGYQQDLRHDQNIHIMILDSATPGRMGILYYRSMEQESYLERLKNWHNQTGWWHAAGWQNAFYGAPSLRTIAEAVHGRKASETLIKNTMTQLFSCVVDNRKMPFNIMQSLLKNASNPLSMELWEWRKTVGIACSIIKHYFYDLGEEYTVALNKEEKDRSYLFGRLLAVADKAEDLALFIQYGEKNKKKQDNDNGKEKNKDKKERTTNALRYMNAFSNHPVTTWKILQENLIPYYEKLEDKGNYYQNLINQIMTQFDINDYTDRALTGKYLLGYSSQRIELNNKDKNKDKEEK</sequence>
<dbReference type="CDD" id="cd09757">
    <property type="entry name" value="Cas8c_I-C"/>
    <property type="match status" value="1"/>
</dbReference>
<dbReference type="NCBIfam" id="TIGR01863">
    <property type="entry name" value="cas_Csd1"/>
    <property type="match status" value="1"/>
</dbReference>
<dbReference type="InterPro" id="IPR010144">
    <property type="entry name" value="CRISPR-assoc_prot_Csd1-typ"/>
</dbReference>
<gene>
    <name evidence="1" type="ORF">DAT561_0376</name>
</gene>
<protein>
    <submittedName>
        <fullName evidence="1">CRISPR-associated protein</fullName>
    </submittedName>
</protein>
<dbReference type="Pfam" id="PF09709">
    <property type="entry name" value="Cas_Csd1"/>
    <property type="match status" value="1"/>
</dbReference>
<evidence type="ECO:0000313" key="1">
    <source>
        <dbReference type="EMBL" id="BBC60514.1"/>
    </source>
</evidence>